<dbReference type="PROSITE" id="PS51257">
    <property type="entry name" value="PROKAR_LIPOPROTEIN"/>
    <property type="match status" value="1"/>
</dbReference>
<evidence type="ECO:0000313" key="3">
    <source>
        <dbReference type="Proteomes" id="UP000247612"/>
    </source>
</evidence>
<evidence type="ECO:0000256" key="1">
    <source>
        <dbReference type="SAM" id="MobiDB-lite"/>
    </source>
</evidence>
<dbReference type="AlphaFoldDB" id="A0A318KQ29"/>
<evidence type="ECO:0000313" key="2">
    <source>
        <dbReference type="EMBL" id="PXX80074.1"/>
    </source>
</evidence>
<comment type="caution">
    <text evidence="2">The sequence shown here is derived from an EMBL/GenBank/DDBJ whole genome shotgun (WGS) entry which is preliminary data.</text>
</comment>
<evidence type="ECO:0008006" key="4">
    <source>
        <dbReference type="Google" id="ProtNLM"/>
    </source>
</evidence>
<accession>A0A318KQ29</accession>
<reference evidence="2 3" key="1">
    <citation type="submission" date="2018-05" db="EMBL/GenBank/DDBJ databases">
        <title>Genomic Encyclopedia of Type Strains, Phase IV (KMG-IV): sequencing the most valuable type-strain genomes for metagenomic binning, comparative biology and taxonomic classification.</title>
        <authorList>
            <person name="Goeker M."/>
        </authorList>
    </citation>
    <scope>NUCLEOTIDE SEQUENCE [LARGE SCALE GENOMIC DNA]</scope>
    <source>
        <strain evidence="2 3">JC118</strain>
    </source>
</reference>
<name>A0A318KQ29_9FIRM</name>
<dbReference type="OrthoDB" id="9891539at2"/>
<proteinExistence type="predicted"/>
<protein>
    <recommendedName>
        <fullName evidence="4">Deacetylase PdaC domain-containing protein</fullName>
    </recommendedName>
</protein>
<dbReference type="Proteomes" id="UP000247612">
    <property type="component" value="Unassembled WGS sequence"/>
</dbReference>
<feature type="region of interest" description="Disordered" evidence="1">
    <location>
        <begin position="22"/>
        <end position="47"/>
    </location>
</feature>
<organism evidence="2 3">
    <name type="scientific">Dielma fastidiosa</name>
    <dbReference type="NCBI Taxonomy" id="1034346"/>
    <lineage>
        <taxon>Bacteria</taxon>
        <taxon>Bacillati</taxon>
        <taxon>Bacillota</taxon>
        <taxon>Erysipelotrichia</taxon>
        <taxon>Erysipelotrichales</taxon>
        <taxon>Erysipelotrichaceae</taxon>
        <taxon>Dielma</taxon>
    </lineage>
</organism>
<keyword evidence="3" id="KW-1185">Reference proteome</keyword>
<feature type="compositionally biased region" description="Basic and acidic residues" evidence="1">
    <location>
        <begin position="24"/>
        <end position="47"/>
    </location>
</feature>
<gene>
    <name evidence="2" type="ORF">DES51_10478</name>
</gene>
<sequence>MKKILTSFLLMVMIVGCVQQGPTEAEKPEEPPVVEQPEKPVEQEKPEETKYVKKIDENKDWVIVEKTEVLDLYSTEEEKIFRKMLSDLVSTHSDDFTNWYNTIYTPNPEITLFSINIDSKDADTVNKYIKELYESKQTEVGHQYLSYKCFFNDSILSIVVKEGSFIPGSDWKGSKFVYNFDITNGNLISNTNLIDRYSLSIDDIKDKLLDFYASKGSTVSCDKAETEEEQNYCFTEPNHIKQDNLERYVLFVENNDLYFMGFLNNPLYFGNSIKIKIS</sequence>
<dbReference type="EMBL" id="QJKH01000004">
    <property type="protein sequence ID" value="PXX80074.1"/>
    <property type="molecule type" value="Genomic_DNA"/>
</dbReference>
<dbReference type="RefSeq" id="WP_022937873.1">
    <property type="nucleotide sequence ID" value="NZ_CABKRQ010000004.1"/>
</dbReference>